<evidence type="ECO:0000313" key="2">
    <source>
        <dbReference type="Proteomes" id="UP000838756"/>
    </source>
</evidence>
<sequence length="110" mass="12227">MCPPPGVATTPPPFTPSASTRVRRMPALAYTLVSYSPGAGPLETNVFEASVSFHAARIRARPLSPPWRSGERCGLKFEVPGWIPARGNLGIYYFRIFSYLNWWEAIRVMG</sequence>
<proteinExistence type="predicted"/>
<keyword evidence="2" id="KW-1185">Reference proteome</keyword>
<protein>
    <submittedName>
        <fullName evidence="1">Jg27607 protein</fullName>
    </submittedName>
</protein>
<gene>
    <name evidence="1" type="primary">jg27607</name>
    <name evidence="1" type="ORF">PAEG_LOCUS8184</name>
</gene>
<organism evidence="1 2">
    <name type="scientific">Pararge aegeria aegeria</name>
    <dbReference type="NCBI Taxonomy" id="348720"/>
    <lineage>
        <taxon>Eukaryota</taxon>
        <taxon>Metazoa</taxon>
        <taxon>Ecdysozoa</taxon>
        <taxon>Arthropoda</taxon>
        <taxon>Hexapoda</taxon>
        <taxon>Insecta</taxon>
        <taxon>Pterygota</taxon>
        <taxon>Neoptera</taxon>
        <taxon>Endopterygota</taxon>
        <taxon>Lepidoptera</taxon>
        <taxon>Glossata</taxon>
        <taxon>Ditrysia</taxon>
        <taxon>Papilionoidea</taxon>
        <taxon>Nymphalidae</taxon>
        <taxon>Satyrinae</taxon>
        <taxon>Satyrini</taxon>
        <taxon>Parargina</taxon>
        <taxon>Pararge</taxon>
    </lineage>
</organism>
<accession>A0A8S4QZI0</accession>
<dbReference type="EMBL" id="CAKXAJ010023724">
    <property type="protein sequence ID" value="CAH2228018.1"/>
    <property type="molecule type" value="Genomic_DNA"/>
</dbReference>
<comment type="caution">
    <text evidence="1">The sequence shown here is derived from an EMBL/GenBank/DDBJ whole genome shotgun (WGS) entry which is preliminary data.</text>
</comment>
<reference evidence="1" key="1">
    <citation type="submission" date="2022-03" db="EMBL/GenBank/DDBJ databases">
        <authorList>
            <person name="Lindestad O."/>
        </authorList>
    </citation>
    <scope>NUCLEOTIDE SEQUENCE</scope>
</reference>
<name>A0A8S4QZI0_9NEOP</name>
<dbReference type="Proteomes" id="UP000838756">
    <property type="component" value="Unassembled WGS sequence"/>
</dbReference>
<evidence type="ECO:0000313" key="1">
    <source>
        <dbReference type="EMBL" id="CAH2228018.1"/>
    </source>
</evidence>
<dbReference type="AlphaFoldDB" id="A0A8S4QZI0"/>